<dbReference type="EMBL" id="CP012199">
    <property type="protein sequence ID" value="AMG76313.1"/>
    <property type="molecule type" value="Genomic_DNA"/>
</dbReference>
<dbReference type="KEGG" id="sgi:SGRAN_3984"/>
<accession>A0AA86L5H5</accession>
<evidence type="ECO:0000313" key="3">
    <source>
        <dbReference type="Proteomes" id="UP000058599"/>
    </source>
</evidence>
<dbReference type="Proteomes" id="UP000058599">
    <property type="component" value="Chromosome"/>
</dbReference>
<feature type="transmembrane region" description="Helical" evidence="1">
    <location>
        <begin position="12"/>
        <end position="29"/>
    </location>
</feature>
<evidence type="ECO:0000256" key="1">
    <source>
        <dbReference type="SAM" id="Phobius"/>
    </source>
</evidence>
<dbReference type="AlphaFoldDB" id="A0AA86L5H5"/>
<reference evidence="2 3" key="1">
    <citation type="journal article" date="2016" name="BMC Genomics">
        <title>Genomic analysis of the nitrate-respiring Sphingopyxis granuli (formerly Sphingomonas macrogoltabida) strain TFA.</title>
        <authorList>
            <person name="Garcia-Romero I."/>
            <person name="Perez-Pulido A.J."/>
            <person name="Gonzalez-Flores Y.E."/>
            <person name="Reyes-Ramirez F."/>
            <person name="Santero E."/>
            <person name="Floriano B."/>
        </authorList>
    </citation>
    <scope>NUCLEOTIDE SEQUENCE [LARGE SCALE GENOMIC DNA]</scope>
    <source>
        <strain evidence="2 3">TFA</strain>
    </source>
</reference>
<keyword evidence="1" id="KW-0472">Membrane</keyword>
<dbReference type="RefSeq" id="WP_158682342.1">
    <property type="nucleotide sequence ID" value="NZ_CP012199.1"/>
</dbReference>
<proteinExistence type="predicted"/>
<sequence>MVARFGDRDAATFGAFVAAAFGLLAVAMLRRLPRVTRSAGETGDQMPPSVTA</sequence>
<evidence type="ECO:0000313" key="2">
    <source>
        <dbReference type="EMBL" id="AMG76313.1"/>
    </source>
</evidence>
<gene>
    <name evidence="2" type="ORF">SGRAN_3984</name>
</gene>
<keyword evidence="1" id="KW-0812">Transmembrane</keyword>
<organism evidence="2 3">
    <name type="scientific">Sphingopyxis granuli</name>
    <dbReference type="NCBI Taxonomy" id="267128"/>
    <lineage>
        <taxon>Bacteria</taxon>
        <taxon>Pseudomonadati</taxon>
        <taxon>Pseudomonadota</taxon>
        <taxon>Alphaproteobacteria</taxon>
        <taxon>Sphingomonadales</taxon>
        <taxon>Sphingomonadaceae</taxon>
        <taxon>Sphingopyxis</taxon>
    </lineage>
</organism>
<name>A0AA86L5H5_9SPHN</name>
<protein>
    <submittedName>
        <fullName evidence="2">Tetracycline resistance MFS efflux pump</fullName>
    </submittedName>
</protein>
<keyword evidence="1" id="KW-1133">Transmembrane helix</keyword>
<keyword evidence="3" id="KW-1185">Reference proteome</keyword>